<proteinExistence type="predicted"/>
<keyword evidence="3" id="KW-1185">Reference proteome</keyword>
<dbReference type="STRING" id="49451.A0A1J6JS95"/>
<feature type="compositionally biased region" description="Basic and acidic residues" evidence="1">
    <location>
        <begin position="409"/>
        <end position="421"/>
    </location>
</feature>
<dbReference type="PANTHER" id="PTHR47910:SF2">
    <property type="entry name" value="RIBULOSE BISPHOSPHATE CARBOXYLASE LARGE CHAIN, CATALYTIC DOMAIN-CONTAINING PROTEIN"/>
    <property type="match status" value="1"/>
</dbReference>
<reference evidence="2" key="1">
    <citation type="submission" date="2016-11" db="EMBL/GenBank/DDBJ databases">
        <title>The genome of Nicotiana attenuata.</title>
        <authorList>
            <person name="Xu S."/>
            <person name="Brockmoeller T."/>
            <person name="Gaquerel E."/>
            <person name="Navarro A."/>
            <person name="Kuhl H."/>
            <person name="Gase K."/>
            <person name="Ling Z."/>
            <person name="Zhou W."/>
            <person name="Kreitzer C."/>
            <person name="Stanke M."/>
            <person name="Tang H."/>
            <person name="Lyons E."/>
            <person name="Pandey P."/>
            <person name="Pandey S.P."/>
            <person name="Timmermann B."/>
            <person name="Baldwin I.T."/>
        </authorList>
    </citation>
    <scope>NUCLEOTIDE SEQUENCE [LARGE SCALE GENOMIC DNA]</scope>
    <source>
        <strain evidence="2">UT</strain>
    </source>
</reference>
<dbReference type="Gene3D" id="2.40.50.140">
    <property type="entry name" value="Nucleic acid-binding proteins"/>
    <property type="match status" value="3"/>
</dbReference>
<dbReference type="Gramene" id="OIT20610">
    <property type="protein sequence ID" value="OIT20610"/>
    <property type="gene ID" value="A4A49_39913"/>
</dbReference>
<dbReference type="GO" id="GO:0003677">
    <property type="term" value="F:DNA binding"/>
    <property type="evidence" value="ECO:0007669"/>
    <property type="project" value="UniProtKB-KW"/>
</dbReference>
<evidence type="ECO:0000313" key="3">
    <source>
        <dbReference type="Proteomes" id="UP000187609"/>
    </source>
</evidence>
<dbReference type="Proteomes" id="UP000187609">
    <property type="component" value="Unassembled WGS sequence"/>
</dbReference>
<dbReference type="GO" id="GO:0008168">
    <property type="term" value="F:methyltransferase activity"/>
    <property type="evidence" value="ECO:0007669"/>
    <property type="project" value="InterPro"/>
</dbReference>
<dbReference type="PROSITE" id="PS00092">
    <property type="entry name" value="N6_MTASE"/>
    <property type="match status" value="1"/>
</dbReference>
<organism evidence="2 3">
    <name type="scientific">Nicotiana attenuata</name>
    <name type="common">Coyote tobacco</name>
    <dbReference type="NCBI Taxonomy" id="49451"/>
    <lineage>
        <taxon>Eukaryota</taxon>
        <taxon>Viridiplantae</taxon>
        <taxon>Streptophyta</taxon>
        <taxon>Embryophyta</taxon>
        <taxon>Tracheophyta</taxon>
        <taxon>Spermatophyta</taxon>
        <taxon>Magnoliopsida</taxon>
        <taxon>eudicotyledons</taxon>
        <taxon>Gunneridae</taxon>
        <taxon>Pentapetalae</taxon>
        <taxon>asterids</taxon>
        <taxon>lamiids</taxon>
        <taxon>Solanales</taxon>
        <taxon>Solanaceae</taxon>
        <taxon>Nicotianoideae</taxon>
        <taxon>Nicotianeae</taxon>
        <taxon>Nicotiana</taxon>
    </lineage>
</organism>
<comment type="caution">
    <text evidence="2">The sequence shown here is derived from an EMBL/GenBank/DDBJ whole genome shotgun (WGS) entry which is preliminary data.</text>
</comment>
<dbReference type="SUPFAM" id="SSF50249">
    <property type="entry name" value="Nucleic acid-binding proteins"/>
    <property type="match status" value="2"/>
</dbReference>
<dbReference type="OMA" id="VIMSITE"/>
<keyword evidence="2" id="KW-0238">DNA-binding</keyword>
<evidence type="ECO:0000313" key="2">
    <source>
        <dbReference type="EMBL" id="OIT20610.1"/>
    </source>
</evidence>
<dbReference type="PANTHER" id="PTHR47910">
    <property type="entry name" value="RIBULOSE BISPHOSPHATE CARBOXYLASE LARGE CHAIN, CATALYTIC DOMAIN-CONTAINING PROTEIN"/>
    <property type="match status" value="1"/>
</dbReference>
<sequence length="439" mass="50444">MTLQDEEENQVQAIMFNADITHFEDLFDPFHTYLVSVALVKESSYLYGNPLNKFTWTIDRSTIVEPIEKVTPPEDPLPPPTRLIITAFDTFEYQPKESEFDVLAIVINGGPSTYAANRRRIQEFIIMDKQKKTTKFTLWEDYIDLYVNKLLKQLNEYPVILARKIGRSSSGSSNKFNGLSNKFSTTIYFNPPYPQAVELKSWAKTIEPMLNAYKIKSTSSTGSVMVVPFEDEIIAISNIQAQPQGQVFFVEAELCLPNENQQFCVLACSDCKQLFTRSFSRRTIYCTNCQRSTHLIPRCQFEVTVRDNSGFATAIISDKPAEKMLCLSSEEIYDIYHVKKQILPLADVQKQLSGKIFKIQMKKLFTKYHDTVQKLSILSYMNKENEIHQESPPSMMDVAKGSKRKIERLGLEGKEDQETKDNASYYKRGLEIRTPPLKK</sequence>
<dbReference type="SMR" id="A0A1J6JS95"/>
<name>A0A1J6JS95_NICAT</name>
<feature type="region of interest" description="Disordered" evidence="1">
    <location>
        <begin position="409"/>
        <end position="439"/>
    </location>
</feature>
<dbReference type="InterPro" id="IPR012340">
    <property type="entry name" value="NA-bd_OB-fold"/>
</dbReference>
<protein>
    <submittedName>
        <fullName evidence="2">Replication protein a 70 kDa dna-binding subunit b</fullName>
    </submittedName>
</protein>
<evidence type="ECO:0000256" key="1">
    <source>
        <dbReference type="SAM" id="MobiDB-lite"/>
    </source>
</evidence>
<dbReference type="EMBL" id="MJEQ01005081">
    <property type="protein sequence ID" value="OIT20610.1"/>
    <property type="molecule type" value="Genomic_DNA"/>
</dbReference>
<gene>
    <name evidence="2" type="primary">RPA1B_8</name>
    <name evidence="2" type="ORF">A4A49_39913</name>
</gene>
<dbReference type="GO" id="GO:0032259">
    <property type="term" value="P:methylation"/>
    <property type="evidence" value="ECO:0007669"/>
    <property type="project" value="InterPro"/>
</dbReference>
<dbReference type="InterPro" id="IPR002052">
    <property type="entry name" value="DNA_methylase_N6_adenine_CS"/>
</dbReference>
<accession>A0A1J6JS95</accession>
<dbReference type="AlphaFoldDB" id="A0A1J6JS95"/>